<dbReference type="Gene3D" id="3.40.50.1820">
    <property type="entry name" value="alpha/beta hydrolase"/>
    <property type="match status" value="1"/>
</dbReference>
<dbReference type="SUPFAM" id="SSF53474">
    <property type="entry name" value="alpha/beta-Hydrolases"/>
    <property type="match status" value="1"/>
</dbReference>
<evidence type="ECO:0000313" key="4">
    <source>
        <dbReference type="Proteomes" id="UP000193827"/>
    </source>
</evidence>
<dbReference type="Pfam" id="PF12146">
    <property type="entry name" value="Hydrolase_4"/>
    <property type="match status" value="1"/>
</dbReference>
<reference evidence="3 4" key="1">
    <citation type="submission" date="2017-03" db="EMBL/GenBank/DDBJ databases">
        <authorList>
            <person name="Afonso C.L."/>
            <person name="Miller P.J."/>
            <person name="Scott M.A."/>
            <person name="Spackman E."/>
            <person name="Goraichik I."/>
            <person name="Dimitrov K.M."/>
            <person name="Suarez D.L."/>
            <person name="Swayne D.E."/>
        </authorList>
    </citation>
    <scope>NUCLEOTIDE SEQUENCE [LARGE SCALE GENOMIC DNA]</scope>
    <source>
        <strain evidence="3 4">CECT 8287</strain>
    </source>
</reference>
<evidence type="ECO:0000259" key="2">
    <source>
        <dbReference type="Pfam" id="PF12146"/>
    </source>
</evidence>
<protein>
    <submittedName>
        <fullName evidence="3">Phospholipase YtpA</fullName>
        <ecNumber evidence="3">3.1.1.-</ecNumber>
    </submittedName>
</protein>
<organism evidence="3 4">
    <name type="scientific">Roseovarius litorisediminis</name>
    <dbReference type="NCBI Taxonomy" id="1312363"/>
    <lineage>
        <taxon>Bacteria</taxon>
        <taxon>Pseudomonadati</taxon>
        <taxon>Pseudomonadota</taxon>
        <taxon>Alphaproteobacteria</taxon>
        <taxon>Rhodobacterales</taxon>
        <taxon>Roseobacteraceae</taxon>
        <taxon>Roseovarius</taxon>
    </lineage>
</organism>
<dbReference type="InterPro" id="IPR029058">
    <property type="entry name" value="AB_hydrolase_fold"/>
</dbReference>
<keyword evidence="3" id="KW-0378">Hydrolase</keyword>
<dbReference type="InterPro" id="IPR051044">
    <property type="entry name" value="MAG_DAG_Lipase"/>
</dbReference>
<accession>A0A1Y5S9X5</accession>
<dbReference type="AlphaFoldDB" id="A0A1Y5S9X5"/>
<dbReference type="GO" id="GO:0016787">
    <property type="term" value="F:hydrolase activity"/>
    <property type="evidence" value="ECO:0007669"/>
    <property type="project" value="UniProtKB-KW"/>
</dbReference>
<keyword evidence="4" id="KW-1185">Reference proteome</keyword>
<dbReference type="Proteomes" id="UP000193827">
    <property type="component" value="Unassembled WGS sequence"/>
</dbReference>
<dbReference type="EMBL" id="FWFL01000003">
    <property type="protein sequence ID" value="SLN34303.1"/>
    <property type="molecule type" value="Genomic_DNA"/>
</dbReference>
<name>A0A1Y5S9X5_9RHOB</name>
<gene>
    <name evidence="3" type="primary">ytpA</name>
    <name evidence="3" type="ORF">PEL8287_01690</name>
</gene>
<feature type="domain" description="Serine aminopeptidase S33" evidence="2">
    <location>
        <begin position="40"/>
        <end position="292"/>
    </location>
</feature>
<dbReference type="OrthoDB" id="9788260at2"/>
<dbReference type="PANTHER" id="PTHR11614">
    <property type="entry name" value="PHOSPHOLIPASE-RELATED"/>
    <property type="match status" value="1"/>
</dbReference>
<sequence>MKEAPLFTDVADGPDDGQAFWLTADDGVGLRVGLWNREAEKGTVLLFPGRTEYIEKYGRTAVNLAACGYATLAIDWRGQGLADRLLGDIMSGHVHHFTDYQRDVAAMIKAARQLDLPKPWHLLAHSMGGCIGLRSLVQGLPVESCAFSGPMWGIQMADALRPLAWSLSWSSRRLGMGHVYAPGTVSNSYVLVEPFERNKLTTDRDMYKYMIDQVQAHPELGLGGPSLRWLHEALVETRALAQVPSPSVPCFIVAGSDEEIVDMYRIRDRAARWPGARLEIIAGGRHEVLMDNPEIRKRVMRDFCQFFGDAAKTNKNARINPVSHSVAGGQAPQSQAS</sequence>
<evidence type="ECO:0000256" key="1">
    <source>
        <dbReference type="SAM" id="MobiDB-lite"/>
    </source>
</evidence>
<dbReference type="InterPro" id="IPR022742">
    <property type="entry name" value="Hydrolase_4"/>
</dbReference>
<proteinExistence type="predicted"/>
<dbReference type="EC" id="3.1.1.-" evidence="3"/>
<dbReference type="RefSeq" id="WP_085891903.1">
    <property type="nucleotide sequence ID" value="NZ_FWFL01000003.1"/>
</dbReference>
<feature type="region of interest" description="Disordered" evidence="1">
    <location>
        <begin position="318"/>
        <end position="337"/>
    </location>
</feature>
<evidence type="ECO:0000313" key="3">
    <source>
        <dbReference type="EMBL" id="SLN34303.1"/>
    </source>
</evidence>